<gene>
    <name evidence="1" type="ORF">EVOR1521_LOCUS1170</name>
</gene>
<dbReference type="EMBL" id="CAUJNA010000031">
    <property type="protein sequence ID" value="CAJ1370644.1"/>
    <property type="molecule type" value="Genomic_DNA"/>
</dbReference>
<dbReference type="Proteomes" id="UP001178507">
    <property type="component" value="Unassembled WGS sequence"/>
</dbReference>
<proteinExistence type="predicted"/>
<accession>A0AA36HLN3</accession>
<organism evidence="1 2">
    <name type="scientific">Effrenium voratum</name>
    <dbReference type="NCBI Taxonomy" id="2562239"/>
    <lineage>
        <taxon>Eukaryota</taxon>
        <taxon>Sar</taxon>
        <taxon>Alveolata</taxon>
        <taxon>Dinophyceae</taxon>
        <taxon>Suessiales</taxon>
        <taxon>Symbiodiniaceae</taxon>
        <taxon>Effrenium</taxon>
    </lineage>
</organism>
<reference evidence="1" key="1">
    <citation type="submission" date="2023-08" db="EMBL/GenBank/DDBJ databases">
        <authorList>
            <person name="Chen Y."/>
            <person name="Shah S."/>
            <person name="Dougan E. K."/>
            <person name="Thang M."/>
            <person name="Chan C."/>
        </authorList>
    </citation>
    <scope>NUCLEOTIDE SEQUENCE</scope>
</reference>
<dbReference type="AlphaFoldDB" id="A0AA36HLN3"/>
<sequence length="164" mass="18061">MDSSVASELKKLKEDEKLELNVKVSKIMHSLMQQMHLHCDQVLGNMMLKAGVDLSKLDSCICFETAADAGQRSQQLQANMDLVAQSQGKLAPVTGAERYLSVCQLLQVGFALLRHRRPRPVEVLPQRAFELGCLAVQQLLGCGKPPFHTDGQAWLGLEGHQARG</sequence>
<evidence type="ECO:0000313" key="1">
    <source>
        <dbReference type="EMBL" id="CAJ1370644.1"/>
    </source>
</evidence>
<evidence type="ECO:0000313" key="2">
    <source>
        <dbReference type="Proteomes" id="UP001178507"/>
    </source>
</evidence>
<keyword evidence="2" id="KW-1185">Reference proteome</keyword>
<comment type="caution">
    <text evidence="1">The sequence shown here is derived from an EMBL/GenBank/DDBJ whole genome shotgun (WGS) entry which is preliminary data.</text>
</comment>
<name>A0AA36HLN3_9DINO</name>
<protein>
    <submittedName>
        <fullName evidence="1">Uncharacterized protein</fullName>
    </submittedName>
</protein>